<dbReference type="OrthoDB" id="7614122at2759"/>
<name>A0A154PRI2_DUFNO</name>
<protein>
    <recommendedName>
        <fullName evidence="3">Copia protein</fullName>
    </recommendedName>
</protein>
<sequence length="203" mass="23586">EIQMKSILVYNDLGPYVCGKVVNSERNKIEWETKDEKALALILLSINKTQLNRMKKAKTSLEAWNSLQHVYESKEELEEAGIRIPNELWSIMLLSSLPAEYENFCTAIESHDDVPPIESLKLKLIEQEARREEQNIHQLDDNNNDALVVKGMHNNHRNYQSDVRVSQKITSNNTYSLKCGVCGKKRYETKVCWFRNKKTICEK</sequence>
<proteinExistence type="predicted"/>
<dbReference type="Proteomes" id="UP000076502">
    <property type="component" value="Unassembled WGS sequence"/>
</dbReference>
<dbReference type="PANTHER" id="PTHR47481">
    <property type="match status" value="1"/>
</dbReference>
<gene>
    <name evidence="1" type="ORF">WN55_06210</name>
</gene>
<dbReference type="EMBL" id="KQ435009">
    <property type="protein sequence ID" value="KZC13720.1"/>
    <property type="molecule type" value="Genomic_DNA"/>
</dbReference>
<evidence type="ECO:0000313" key="2">
    <source>
        <dbReference type="Proteomes" id="UP000076502"/>
    </source>
</evidence>
<accession>A0A154PRI2</accession>
<keyword evidence="2" id="KW-1185">Reference proteome</keyword>
<evidence type="ECO:0000313" key="1">
    <source>
        <dbReference type="EMBL" id="KZC13720.1"/>
    </source>
</evidence>
<dbReference type="Pfam" id="PF14223">
    <property type="entry name" value="Retrotran_gag_2"/>
    <property type="match status" value="1"/>
</dbReference>
<reference evidence="1 2" key="1">
    <citation type="submission" date="2015-07" db="EMBL/GenBank/DDBJ databases">
        <title>The genome of Dufourea novaeangliae.</title>
        <authorList>
            <person name="Pan H."/>
            <person name="Kapheim K."/>
        </authorList>
    </citation>
    <scope>NUCLEOTIDE SEQUENCE [LARGE SCALE GENOMIC DNA]</scope>
    <source>
        <strain evidence="1">0120121106</strain>
        <tissue evidence="1">Whole body</tissue>
    </source>
</reference>
<organism evidence="1 2">
    <name type="scientific">Dufourea novaeangliae</name>
    <name type="common">Sweat bee</name>
    <dbReference type="NCBI Taxonomy" id="178035"/>
    <lineage>
        <taxon>Eukaryota</taxon>
        <taxon>Metazoa</taxon>
        <taxon>Ecdysozoa</taxon>
        <taxon>Arthropoda</taxon>
        <taxon>Hexapoda</taxon>
        <taxon>Insecta</taxon>
        <taxon>Pterygota</taxon>
        <taxon>Neoptera</taxon>
        <taxon>Endopterygota</taxon>
        <taxon>Hymenoptera</taxon>
        <taxon>Apocrita</taxon>
        <taxon>Aculeata</taxon>
        <taxon>Apoidea</taxon>
        <taxon>Anthophila</taxon>
        <taxon>Halictidae</taxon>
        <taxon>Rophitinae</taxon>
        <taxon>Dufourea</taxon>
    </lineage>
</organism>
<dbReference type="PANTHER" id="PTHR47481:SF36">
    <property type="entry name" value="CCHC-TYPE DOMAIN-CONTAINING PROTEIN"/>
    <property type="match status" value="1"/>
</dbReference>
<evidence type="ECO:0008006" key="3">
    <source>
        <dbReference type="Google" id="ProtNLM"/>
    </source>
</evidence>
<dbReference type="AlphaFoldDB" id="A0A154PRI2"/>
<feature type="non-terminal residue" evidence="1">
    <location>
        <position position="1"/>
    </location>
</feature>